<dbReference type="CDD" id="cd07398">
    <property type="entry name" value="MPP_YbbF-LpxH"/>
    <property type="match status" value="1"/>
</dbReference>
<evidence type="ECO:0000256" key="1">
    <source>
        <dbReference type="ARBA" id="ARBA00022475"/>
    </source>
</evidence>
<feature type="binding site" evidence="10">
    <location>
        <position position="158"/>
    </location>
    <ligand>
        <name>substrate</name>
    </ligand>
</feature>
<feature type="binding site" evidence="10">
    <location>
        <position position="42"/>
    </location>
    <ligand>
        <name>Mn(2+)</name>
        <dbReference type="ChEBI" id="CHEBI:29035"/>
        <label>2</label>
    </ligand>
</feature>
<evidence type="ECO:0000256" key="4">
    <source>
        <dbReference type="ARBA" id="ARBA00022556"/>
    </source>
</evidence>
<evidence type="ECO:0000256" key="8">
    <source>
        <dbReference type="ARBA" id="ARBA00023136"/>
    </source>
</evidence>
<keyword evidence="6 10" id="KW-0378">Hydrolase</keyword>
<keyword evidence="13" id="KW-1185">Reference proteome</keyword>
<comment type="subcellular location">
    <subcellularLocation>
        <location evidence="10">Cell inner membrane</location>
        <topology evidence="10">Peripheral membrane protein</topology>
        <orientation evidence="10">Cytoplasmic side</orientation>
    </subcellularLocation>
</comment>
<dbReference type="PANTHER" id="PTHR34990:SF1">
    <property type="entry name" value="UDP-2,3-DIACYLGLUCOSAMINE HYDROLASE"/>
    <property type="match status" value="1"/>
</dbReference>
<keyword evidence="2 10" id="KW-0444">Lipid biosynthesis</keyword>
<dbReference type="PANTHER" id="PTHR34990">
    <property type="entry name" value="UDP-2,3-DIACYLGLUCOSAMINE HYDROLASE-RELATED"/>
    <property type="match status" value="1"/>
</dbReference>
<feature type="binding site" evidence="10">
    <location>
        <position position="112"/>
    </location>
    <ligand>
        <name>Mn(2+)</name>
        <dbReference type="ChEBI" id="CHEBI:29035"/>
        <label>2</label>
    </ligand>
</feature>
<gene>
    <name evidence="10 12" type="primary">lpxH</name>
    <name evidence="12" type="ORF">ACFP9W_09330</name>
</gene>
<dbReference type="HAMAP" id="MF_00575">
    <property type="entry name" value="LpxH"/>
    <property type="match status" value="1"/>
</dbReference>
<dbReference type="RefSeq" id="WP_385949460.1">
    <property type="nucleotide sequence ID" value="NZ_JBHSUB010000008.1"/>
</dbReference>
<dbReference type="EC" id="3.6.1.54" evidence="10"/>
<feature type="binding site" evidence="10">
    <location>
        <position position="9"/>
    </location>
    <ligand>
        <name>Mn(2+)</name>
        <dbReference type="ChEBI" id="CHEBI:29035"/>
        <label>1</label>
    </ligand>
</feature>
<feature type="binding site" evidence="10">
    <location>
        <position position="193"/>
    </location>
    <ligand>
        <name>substrate</name>
    </ligand>
</feature>
<sequence>MSRTLFIADLHLCQQEPAITAGFLRFLQREATACEALYILGDLFESWIGDDDPNPLHQQVAEALSALTIPVWFIHGNRDFLLGKKFAARCGMQLLPEEQLLELYGHRVLIMHGDTLCTDDAGYLRFREKVHQPWLQRLFLRLPLWLRQKVAVRLRNDSQQANQTKSQQIMDVNQQAVEAVMERYQASLLIHGHTHRPAIHRLTVSDHPAERAVLGAWHQEGSMIQVDADGVSLIAFPW</sequence>
<dbReference type="NCBIfam" id="NF003743">
    <property type="entry name" value="PRK05340.1"/>
    <property type="match status" value="1"/>
</dbReference>
<dbReference type="SUPFAM" id="SSF56300">
    <property type="entry name" value="Metallo-dependent phosphatases"/>
    <property type="match status" value="1"/>
</dbReference>
<name>A0ABW1W057_9GAMM</name>
<evidence type="ECO:0000256" key="3">
    <source>
        <dbReference type="ARBA" id="ARBA00022519"/>
    </source>
</evidence>
<feature type="binding site" evidence="10">
    <location>
        <position position="195"/>
    </location>
    <ligand>
        <name>Mn(2+)</name>
        <dbReference type="ChEBI" id="CHEBI:29035"/>
        <label>1</label>
    </ligand>
</feature>
<feature type="binding site" evidence="10">
    <location>
        <position position="42"/>
    </location>
    <ligand>
        <name>Mn(2+)</name>
        <dbReference type="ChEBI" id="CHEBI:29035"/>
        <label>1</label>
    </ligand>
</feature>
<comment type="similarity">
    <text evidence="10">Belongs to the LpxH family.</text>
</comment>
<keyword evidence="5 10" id="KW-0479">Metal-binding</keyword>
<feature type="binding site" evidence="10">
    <location>
        <position position="162"/>
    </location>
    <ligand>
        <name>substrate</name>
    </ligand>
</feature>
<dbReference type="Pfam" id="PF00149">
    <property type="entry name" value="Metallophos"/>
    <property type="match status" value="1"/>
</dbReference>
<comment type="function">
    <text evidence="10">Hydrolyzes the pyrophosphate bond of UDP-2,3-diacylglucosamine to yield 2,3-diacylglucosamine 1-phosphate (lipid X) and UMP by catalyzing the attack of water at the alpha-P atom. Involved in the biosynthesis of lipid A, a phosphorylated glycolipid that anchors the lipopolysaccharide to the outer membrane of the cell.</text>
</comment>
<feature type="domain" description="Calcineurin-like phosphoesterase" evidence="11">
    <location>
        <begin position="3"/>
        <end position="197"/>
    </location>
</feature>
<evidence type="ECO:0000259" key="11">
    <source>
        <dbReference type="Pfam" id="PF00149"/>
    </source>
</evidence>
<dbReference type="Gene3D" id="3.60.21.10">
    <property type="match status" value="1"/>
</dbReference>
<protein>
    <recommendedName>
        <fullName evidence="10">UDP-2,3-diacylglucosamine hydrolase</fullName>
        <ecNumber evidence="10">3.6.1.54</ecNumber>
    </recommendedName>
    <alternativeName>
        <fullName evidence="10">UDP-2,3-diacylglucosamine diphosphatase</fullName>
    </alternativeName>
</protein>
<proteinExistence type="inferred from homology"/>
<evidence type="ECO:0000256" key="7">
    <source>
        <dbReference type="ARBA" id="ARBA00023098"/>
    </source>
</evidence>
<comment type="pathway">
    <text evidence="10">Glycolipid biosynthesis; lipid IV(A) biosynthesis; lipid IV(A) from (3R)-3-hydroxytetradecanoyl-[acyl-carrier-protein] and UDP-N-acetyl-alpha-D-glucosamine: step 4/6.</text>
</comment>
<feature type="binding site" evidence="10">
    <location>
        <position position="165"/>
    </location>
    <ligand>
        <name>substrate</name>
    </ligand>
</feature>
<dbReference type="EMBL" id="JBHSUB010000008">
    <property type="protein sequence ID" value="MFC6378285.1"/>
    <property type="molecule type" value="Genomic_DNA"/>
</dbReference>
<keyword evidence="4 10" id="KW-0441">Lipid A biosynthesis</keyword>
<comment type="caution">
    <text evidence="12">The sequence shown here is derived from an EMBL/GenBank/DDBJ whole genome shotgun (WGS) entry which is preliminary data.</text>
</comment>
<feature type="binding site" evidence="10">
    <location>
        <position position="120"/>
    </location>
    <ligand>
        <name>substrate</name>
    </ligand>
</feature>
<comment type="catalytic activity">
    <reaction evidence="10">
        <text>UDP-2-N,3-O-bis[(3R)-3-hydroxytetradecanoyl]-alpha-D-glucosamine + H2O = 2-N,3-O-bis[(3R)-3-hydroxytetradecanoyl]-alpha-D-glucosaminyl 1-phosphate + UMP + 2 H(+)</text>
        <dbReference type="Rhea" id="RHEA:25213"/>
        <dbReference type="ChEBI" id="CHEBI:15377"/>
        <dbReference type="ChEBI" id="CHEBI:15378"/>
        <dbReference type="ChEBI" id="CHEBI:57865"/>
        <dbReference type="ChEBI" id="CHEBI:57957"/>
        <dbReference type="ChEBI" id="CHEBI:78847"/>
        <dbReference type="EC" id="3.6.1.54"/>
    </reaction>
</comment>
<feature type="binding site" evidence="10">
    <location>
        <begin position="77"/>
        <end position="78"/>
    </location>
    <ligand>
        <name>substrate</name>
    </ligand>
</feature>
<keyword evidence="9 10" id="KW-0464">Manganese</keyword>
<dbReference type="Proteomes" id="UP001596230">
    <property type="component" value="Unassembled WGS sequence"/>
</dbReference>
<comment type="cofactor">
    <cofactor evidence="10">
        <name>Mn(2+)</name>
        <dbReference type="ChEBI" id="CHEBI:29035"/>
    </cofactor>
    <text evidence="10">Binds 2 Mn(2+) ions per subunit in a binuclear metal center.</text>
</comment>
<dbReference type="InterPro" id="IPR043461">
    <property type="entry name" value="LpxH-like"/>
</dbReference>
<feature type="binding site" evidence="10">
    <location>
        <position position="11"/>
    </location>
    <ligand>
        <name>Mn(2+)</name>
        <dbReference type="ChEBI" id="CHEBI:29035"/>
        <label>1</label>
    </ligand>
</feature>
<keyword evidence="1 10" id="KW-1003">Cell membrane</keyword>
<organism evidence="12 13">
    <name type="scientific">Tatumella terrea</name>
    <dbReference type="NCBI Taxonomy" id="419007"/>
    <lineage>
        <taxon>Bacteria</taxon>
        <taxon>Pseudomonadati</taxon>
        <taxon>Pseudomonadota</taxon>
        <taxon>Gammaproteobacteria</taxon>
        <taxon>Enterobacterales</taxon>
        <taxon>Erwiniaceae</taxon>
        <taxon>Tatumella</taxon>
    </lineage>
</organism>
<keyword evidence="8 10" id="KW-0472">Membrane</keyword>
<evidence type="ECO:0000256" key="5">
    <source>
        <dbReference type="ARBA" id="ARBA00022723"/>
    </source>
</evidence>
<evidence type="ECO:0000256" key="2">
    <source>
        <dbReference type="ARBA" id="ARBA00022516"/>
    </source>
</evidence>
<dbReference type="NCBIfam" id="TIGR01854">
    <property type="entry name" value="lipid_A_lpxH"/>
    <property type="match status" value="1"/>
</dbReference>
<evidence type="ECO:0000313" key="13">
    <source>
        <dbReference type="Proteomes" id="UP001596230"/>
    </source>
</evidence>
<keyword evidence="3 10" id="KW-0997">Cell inner membrane</keyword>
<evidence type="ECO:0000256" key="10">
    <source>
        <dbReference type="HAMAP-Rule" id="MF_00575"/>
    </source>
</evidence>
<dbReference type="InterPro" id="IPR010138">
    <property type="entry name" value="UDP-diacylglucosamine_Hdrlase"/>
</dbReference>
<feature type="binding site" evidence="10">
    <location>
        <position position="193"/>
    </location>
    <ligand>
        <name>Mn(2+)</name>
        <dbReference type="ChEBI" id="CHEBI:29035"/>
        <label>2</label>
    </ligand>
</feature>
<evidence type="ECO:0000256" key="6">
    <source>
        <dbReference type="ARBA" id="ARBA00022801"/>
    </source>
</evidence>
<reference evidence="13" key="1">
    <citation type="journal article" date="2019" name="Int. J. Syst. Evol. Microbiol.">
        <title>The Global Catalogue of Microorganisms (GCM) 10K type strain sequencing project: providing services to taxonomists for standard genome sequencing and annotation.</title>
        <authorList>
            <consortium name="The Broad Institute Genomics Platform"/>
            <consortium name="The Broad Institute Genome Sequencing Center for Infectious Disease"/>
            <person name="Wu L."/>
            <person name="Ma J."/>
        </authorList>
    </citation>
    <scope>NUCLEOTIDE SEQUENCE [LARGE SCALE GENOMIC DNA]</scope>
    <source>
        <strain evidence="13">CGMCC 1.18518</strain>
    </source>
</reference>
<keyword evidence="7 10" id="KW-0443">Lipid metabolism</keyword>
<dbReference type="InterPro" id="IPR004843">
    <property type="entry name" value="Calcineurin-like_PHP"/>
</dbReference>
<dbReference type="GO" id="GO:0016787">
    <property type="term" value="F:hydrolase activity"/>
    <property type="evidence" value="ECO:0007669"/>
    <property type="project" value="UniProtKB-KW"/>
</dbReference>
<evidence type="ECO:0000256" key="9">
    <source>
        <dbReference type="ARBA" id="ARBA00023211"/>
    </source>
</evidence>
<accession>A0ABW1W057</accession>
<evidence type="ECO:0000313" key="12">
    <source>
        <dbReference type="EMBL" id="MFC6378285.1"/>
    </source>
</evidence>
<dbReference type="InterPro" id="IPR029052">
    <property type="entry name" value="Metallo-depent_PP-like"/>
</dbReference>
<feature type="binding site" evidence="10">
    <location>
        <position position="77"/>
    </location>
    <ligand>
        <name>Mn(2+)</name>
        <dbReference type="ChEBI" id="CHEBI:29035"/>
        <label>2</label>
    </ligand>
</feature>